<evidence type="ECO:0000313" key="4">
    <source>
        <dbReference type="EMBL" id="TSJ71983.1"/>
    </source>
</evidence>
<feature type="domain" description="Long Rib" evidence="3">
    <location>
        <begin position="702"/>
        <end position="793"/>
    </location>
</feature>
<feature type="region of interest" description="Disordered" evidence="1">
    <location>
        <begin position="1372"/>
        <end position="1486"/>
    </location>
</feature>
<dbReference type="Pfam" id="PF18957">
    <property type="entry name" value="RibLong"/>
    <property type="match status" value="9"/>
</dbReference>
<feature type="domain" description="Long Rib" evidence="3">
    <location>
        <begin position="1171"/>
        <end position="1264"/>
    </location>
</feature>
<feature type="compositionally biased region" description="Polar residues" evidence="1">
    <location>
        <begin position="1372"/>
        <end position="1389"/>
    </location>
</feature>
<feature type="compositionally biased region" description="Basic and acidic residues" evidence="1">
    <location>
        <begin position="1412"/>
        <end position="1424"/>
    </location>
</feature>
<feature type="region of interest" description="Disordered" evidence="1">
    <location>
        <begin position="597"/>
        <end position="670"/>
    </location>
</feature>
<dbReference type="InterPro" id="IPR044055">
    <property type="entry name" value="RibLong"/>
</dbReference>
<evidence type="ECO:0000256" key="1">
    <source>
        <dbReference type="SAM" id="MobiDB-lite"/>
    </source>
</evidence>
<feature type="domain" description="Long Rib" evidence="3">
    <location>
        <begin position="812"/>
        <end position="903"/>
    </location>
</feature>
<feature type="domain" description="Long Rib" evidence="3">
    <location>
        <begin position="907"/>
        <end position="1001"/>
    </location>
</feature>
<evidence type="ECO:0000259" key="3">
    <source>
        <dbReference type="Pfam" id="PF18957"/>
    </source>
</evidence>
<feature type="compositionally biased region" description="Basic and acidic residues" evidence="1">
    <location>
        <begin position="1433"/>
        <end position="1455"/>
    </location>
</feature>
<dbReference type="NCBIfam" id="NF038186">
    <property type="entry name" value="YPDG_rpt"/>
    <property type="match status" value="9"/>
</dbReference>
<feature type="compositionally biased region" description="Basic and acidic residues" evidence="1">
    <location>
        <begin position="1733"/>
        <end position="1746"/>
    </location>
</feature>
<feature type="domain" description="Long Rib" evidence="3">
    <location>
        <begin position="491"/>
        <end position="595"/>
    </location>
</feature>
<gene>
    <name evidence="4" type="ORF">FPH17_09560</name>
</gene>
<proteinExistence type="predicted"/>
<feature type="signal peptide" evidence="2">
    <location>
        <begin position="1"/>
        <end position="33"/>
    </location>
</feature>
<evidence type="ECO:0000313" key="5">
    <source>
        <dbReference type="Proteomes" id="UP000320747"/>
    </source>
</evidence>
<feature type="compositionally biased region" description="Basic and acidic residues" evidence="1">
    <location>
        <begin position="826"/>
        <end position="842"/>
    </location>
</feature>
<feature type="region of interest" description="Disordered" evidence="1">
    <location>
        <begin position="438"/>
        <end position="576"/>
    </location>
</feature>
<accession>A0ABY3DZ52</accession>
<name>A0ABY3DZ52_9CORY</name>
<feature type="compositionally biased region" description="Basic and acidic residues" evidence="1">
    <location>
        <begin position="741"/>
        <end position="751"/>
    </location>
</feature>
<feature type="compositionally biased region" description="Gly residues" evidence="1">
    <location>
        <begin position="1395"/>
        <end position="1408"/>
    </location>
</feature>
<keyword evidence="5" id="KW-1185">Reference proteome</keyword>
<dbReference type="Proteomes" id="UP000320747">
    <property type="component" value="Unassembled WGS sequence"/>
</dbReference>
<feature type="compositionally biased region" description="Acidic residues" evidence="1">
    <location>
        <begin position="1022"/>
        <end position="1063"/>
    </location>
</feature>
<feature type="domain" description="Long Rib" evidence="3">
    <location>
        <begin position="610"/>
        <end position="696"/>
    </location>
</feature>
<feature type="region of interest" description="Disordered" evidence="1">
    <location>
        <begin position="683"/>
        <end position="876"/>
    </location>
</feature>
<sequence>MMAYPPAQPHKRGRRRGMTMLAASMAIAVGSQALPVVGPHAAIANVAHAAEAPSASDWDPANIVEADAITPTDSVNKGVLDGKRNVVWGYLSYADRGTMEVDDMRNPWSDTPVPEGADMYMRYDTGGGKMSRIHKATTHTDDFGNTVYAFEFKDGSPKLAAGTWKDGSADVQLLIGENNSAINPHINEPFSVVRATPGGAWYSGSVEDSRNLNWSIHPVAVNDRRGPTWGETVVKVYQVSPASNTLKSQLSETPDKAVKRTYSGRVWNDSMKGTDTENVWAKNQYNINVDNGVLFDGTDTPAEGHTVYQAVPNDEAYQALDAIRRDTNTTGNRTTADIQGRIKRTADYVRAHPENFTVYSAPVKADGTYMLRSSFDQARHADYVYMWVEDADHNIKTNLSSWNTSEFRAPVGNDVYTESGHAQRSLADTDWAHNGHVPGQKHLGNNANVATAPHRDGGGNWTNVNFALATNADGSSHTVTPGQPDREADNDANDPTYGGRVETPRGTDTVIDGPKNTDGSDLPGDTTFEQHPSKPVTGPNAEQLPGFPGKVTVDPGTGKVTVNPDNGAREGDYDIPVKVTYPDGTTDTVDVEVTVPARDNATEDPDKSDAENFDPYYQPAQGKPGVGTKVDQTQDLPKGSTFTPTLPNGWTASEPDENGDFTVTPAKNARPGKVDIPVLVTYPDGSQDTVTAPFTVLPLDKDTNDPRYEDTETPKSEPTEIDSPKNPDGSELPEDTTFKPGENDFPGKVEVDPGTGKVTVTPDDDATPGDYEIPVEVTYPDDSEETTTVTVTVPEDPKNNGDGGDTGSSDQAADNDPSYGTTEGAAGKETKVSQNGDRELPKGTKITVADAPEGWTFGEPNEAGDFTVAPDPDALDGTRVTIPVRFTYPDGTIDDTEAVFVVTNDASGNDPSYEDTEAPRGEETLVDAPTNPDGSSLPEDTTFEQGDSDDSDFPGKVTVDPGTGEVTLTPDEDATPGDYTIPVDITYPDGTEETIDLPVRIPDDTTITPPDNGGSDNGSGDGSDDGSGDGSDDGSDDGSGDGSDDGSGDGSDDGSDDGSGDGSDDGKDNGSTDAVDNDPAYSPGSGPAGTATELKQDGDRELPEGTKFVLPKAPAGWTFGEPNENGDFTVTPPESALPGTAVSIPVSVVYPDGSRETVNAPFEVVGTSDDATDNEPMYDGDTKVEPGDTETVDAPRNPDGSALPDDTKFEHKDDDFPGKVEVDPGTGEITVTPDEDAKPGKHTVVVEVTYPDGTTDTVEVPVEVIPADSGDEDKDDGKGGDNGKGSEDSTSQADNNNPGYENQRGLAETPVKFEQNGDRELPEGTTFVFPKFPSGWTLDGDADTGDFTIKAPANTPNGTEVTIPVIVSYPDGSSETLSPIFTVGTTSGGSDKPGDGGNTGTTPGGNTGGNDTDGKDPQDSDAHDPTYGGDRTTTPREQDTVIEGPKNEDGSDLPKDTTFAPGKHTFPGKVTVHPGTGKVTVNPDKDAKGGSYDIPVVVTYPDGSNETITVPVQVPPQVSNGATVEVKPGDTVTVGGDIDPKDLQIRYPDGTIKDISELNPGKDADGNITITVPKDWAEGTYVVETKDGDRFVVIKVSSESQGTTTGSSELSDRCIAGLAGVGIPLLLLIPLGVATQVAIPGLEEFRAEAGKAIEQVNTQIQQQLGIFDEQFAQAAQSVLGPNFPARELGTAAAALALTALGLLIADQIAQACAPEYDGLSSKIGGGEGAKGSSSKEDAKKNEADEN</sequence>
<feature type="domain" description="Long Rib" evidence="3">
    <location>
        <begin position="1421"/>
        <end position="1514"/>
    </location>
</feature>
<protein>
    <recommendedName>
        <fullName evidence="3">Long Rib domain-containing protein</fullName>
    </recommendedName>
</protein>
<feature type="compositionally biased region" description="Basic and acidic residues" evidence="1">
    <location>
        <begin position="1094"/>
        <end position="1104"/>
    </location>
</feature>
<comment type="caution">
    <text evidence="4">The sequence shown here is derived from an EMBL/GenBank/DDBJ whole genome shotgun (WGS) entry which is preliminary data.</text>
</comment>
<feature type="region of interest" description="Disordered" evidence="1">
    <location>
        <begin position="904"/>
        <end position="1139"/>
    </location>
</feature>
<feature type="compositionally biased region" description="Polar residues" evidence="1">
    <location>
        <begin position="1290"/>
        <end position="1300"/>
    </location>
</feature>
<evidence type="ECO:0000256" key="2">
    <source>
        <dbReference type="SAM" id="SignalP"/>
    </source>
</evidence>
<dbReference type="EMBL" id="VMHH01000009">
    <property type="protein sequence ID" value="TSJ71983.1"/>
    <property type="molecule type" value="Genomic_DNA"/>
</dbReference>
<feature type="region of interest" description="Disordered" evidence="1">
    <location>
        <begin position="1721"/>
        <end position="1746"/>
    </location>
</feature>
<feature type="domain" description="Long Rib" evidence="3">
    <location>
        <begin position="1293"/>
        <end position="1383"/>
    </location>
</feature>
<feature type="chain" id="PRO_5046053398" description="Long Rib domain-containing protein" evidence="2">
    <location>
        <begin position="34"/>
        <end position="1746"/>
    </location>
</feature>
<feature type="region of interest" description="Disordered" evidence="1">
    <location>
        <begin position="1159"/>
        <end position="1333"/>
    </location>
</feature>
<reference evidence="4 5" key="1">
    <citation type="submission" date="2019-07" db="EMBL/GenBank/DDBJ databases">
        <title>Draft genome of Corynebacterium godavarianum and other related strains.</title>
        <authorList>
            <person name="Bernier A.-M."/>
            <person name="Bernard K."/>
        </authorList>
    </citation>
    <scope>NUCLEOTIDE SEQUENCE [LARGE SCALE GENOMIC DNA]</scope>
    <source>
        <strain evidence="4 5">LMG 29598</strain>
    </source>
</reference>
<feature type="compositionally biased region" description="Polar residues" evidence="1">
    <location>
        <begin position="630"/>
        <end position="651"/>
    </location>
</feature>
<feature type="domain" description="Long Rib" evidence="3">
    <location>
        <begin position="1075"/>
        <end position="1164"/>
    </location>
</feature>
<feature type="compositionally biased region" description="Basic and acidic residues" evidence="1">
    <location>
        <begin position="600"/>
        <end position="610"/>
    </location>
</feature>
<feature type="compositionally biased region" description="Basic and acidic residues" evidence="1">
    <location>
        <begin position="1205"/>
        <end position="1222"/>
    </location>
</feature>
<feature type="compositionally biased region" description="Polar residues" evidence="1">
    <location>
        <begin position="472"/>
        <end position="481"/>
    </location>
</feature>
<feature type="compositionally biased region" description="Basic and acidic residues" evidence="1">
    <location>
        <begin position="699"/>
        <end position="725"/>
    </location>
</feature>
<feature type="compositionally biased region" description="Basic and acidic residues" evidence="1">
    <location>
        <begin position="1275"/>
        <end position="1287"/>
    </location>
</feature>
<keyword evidence="2" id="KW-0732">Signal</keyword>
<organism evidence="4 5">
    <name type="scientific">Corynebacterium godavarianum</name>
    <dbReference type="NCBI Taxonomy" id="2054421"/>
    <lineage>
        <taxon>Bacteria</taxon>
        <taxon>Bacillati</taxon>
        <taxon>Actinomycetota</taxon>
        <taxon>Actinomycetes</taxon>
        <taxon>Mycobacteriales</taxon>
        <taxon>Corynebacteriaceae</taxon>
        <taxon>Corynebacterium</taxon>
    </lineage>
</organism>